<keyword evidence="5 6" id="KW-0472">Membrane</keyword>
<evidence type="ECO:0000256" key="4">
    <source>
        <dbReference type="ARBA" id="ARBA00022989"/>
    </source>
</evidence>
<evidence type="ECO:0000256" key="2">
    <source>
        <dbReference type="ARBA" id="ARBA00010350"/>
    </source>
</evidence>
<feature type="transmembrane region" description="Helical" evidence="6">
    <location>
        <begin position="128"/>
        <end position="153"/>
    </location>
</feature>
<evidence type="ECO:0000313" key="8">
    <source>
        <dbReference type="EMBL" id="PSC72482.1"/>
    </source>
</evidence>
<accession>A0A2P6VEG7</accession>
<reference evidence="8 9" key="1">
    <citation type="journal article" date="2018" name="Plant J.">
        <title>Genome sequences of Chlorella sorokiniana UTEX 1602 and Micractinium conductrix SAG 241.80: implications to maltose excretion by a green alga.</title>
        <authorList>
            <person name="Arriola M.B."/>
            <person name="Velmurugan N."/>
            <person name="Zhang Y."/>
            <person name="Plunkett M.H."/>
            <person name="Hondzo H."/>
            <person name="Barney B.M."/>
        </authorList>
    </citation>
    <scope>NUCLEOTIDE SEQUENCE [LARGE SCALE GENOMIC DNA]</scope>
    <source>
        <strain evidence="8 9">SAG 241.80</strain>
    </source>
</reference>
<comment type="caution">
    <text evidence="8">The sequence shown here is derived from an EMBL/GenBank/DDBJ whole genome shotgun (WGS) entry which is preliminary data.</text>
</comment>
<feature type="transmembrane region" description="Helical" evidence="6">
    <location>
        <begin position="105"/>
        <end position="122"/>
    </location>
</feature>
<comment type="subcellular location">
    <subcellularLocation>
        <location evidence="1">Membrane</location>
        <topology evidence="1">Multi-pass membrane protein</topology>
    </subcellularLocation>
</comment>
<feature type="transmembrane region" description="Helical" evidence="6">
    <location>
        <begin position="52"/>
        <end position="72"/>
    </location>
</feature>
<evidence type="ECO:0000256" key="3">
    <source>
        <dbReference type="ARBA" id="ARBA00022692"/>
    </source>
</evidence>
<dbReference type="OrthoDB" id="1277691at2759"/>
<comment type="similarity">
    <text evidence="2 6">Belongs to the BI1 family.</text>
</comment>
<gene>
    <name evidence="8" type="ORF">C2E20_4126</name>
</gene>
<keyword evidence="3 6" id="KW-0812">Transmembrane</keyword>
<dbReference type="AlphaFoldDB" id="A0A2P6VEG7"/>
<dbReference type="InterPro" id="IPR006214">
    <property type="entry name" value="Bax_inhibitor_1-related"/>
</dbReference>
<proteinExistence type="inferred from homology"/>
<evidence type="ECO:0000256" key="6">
    <source>
        <dbReference type="RuleBase" id="RU004379"/>
    </source>
</evidence>
<sequence length="223" mass="23963">MAVALCLSAVGVYASVLTGFGQGLGMIAFMVCTPWLLSTPASPATLAKRRKLFGGAALSQGLLLAPLVRTALALHPGVLFTAFAGTAGVFACFSAAALLSPRRQYLYLGGILSSVLSTFLMLRLGSFFFGGAALLFQAELYVGLAVFAGYVVYDTQVIVERSEAGACDELRDALSLYTDFVAIFVRLLVILLRSAEEKQRREREREARSGAGRRRDARTTRLH</sequence>
<evidence type="ECO:0000256" key="5">
    <source>
        <dbReference type="ARBA" id="ARBA00023136"/>
    </source>
</evidence>
<dbReference type="GO" id="GO:0016020">
    <property type="term" value="C:membrane"/>
    <property type="evidence" value="ECO:0007669"/>
    <property type="project" value="UniProtKB-SubCell"/>
</dbReference>
<evidence type="ECO:0000256" key="7">
    <source>
        <dbReference type="SAM" id="MobiDB-lite"/>
    </source>
</evidence>
<keyword evidence="4 6" id="KW-1133">Transmembrane helix</keyword>
<feature type="region of interest" description="Disordered" evidence="7">
    <location>
        <begin position="202"/>
        <end position="223"/>
    </location>
</feature>
<dbReference type="Pfam" id="PF01027">
    <property type="entry name" value="Bax1-I"/>
    <property type="match status" value="1"/>
</dbReference>
<dbReference type="STRING" id="554055.A0A2P6VEG7"/>
<organism evidence="8 9">
    <name type="scientific">Micractinium conductrix</name>
    <dbReference type="NCBI Taxonomy" id="554055"/>
    <lineage>
        <taxon>Eukaryota</taxon>
        <taxon>Viridiplantae</taxon>
        <taxon>Chlorophyta</taxon>
        <taxon>core chlorophytes</taxon>
        <taxon>Trebouxiophyceae</taxon>
        <taxon>Chlorellales</taxon>
        <taxon>Chlorellaceae</taxon>
        <taxon>Chlorella clade</taxon>
        <taxon>Micractinium</taxon>
    </lineage>
</organism>
<evidence type="ECO:0000256" key="1">
    <source>
        <dbReference type="ARBA" id="ARBA00004141"/>
    </source>
</evidence>
<comment type="caution">
    <text evidence="6">Lacks conserved residue(s) required for the propagation of feature annotation.</text>
</comment>
<name>A0A2P6VEG7_9CHLO</name>
<protein>
    <submittedName>
        <fullName evidence="8">Bax inhibitor 1</fullName>
    </submittedName>
</protein>
<evidence type="ECO:0000313" key="9">
    <source>
        <dbReference type="Proteomes" id="UP000239649"/>
    </source>
</evidence>
<dbReference type="PANTHER" id="PTHR23291:SF32">
    <property type="entry name" value="BAX INHIBITOR 1"/>
    <property type="match status" value="1"/>
</dbReference>
<keyword evidence="9" id="KW-1185">Reference proteome</keyword>
<dbReference type="EMBL" id="LHPF02000010">
    <property type="protein sequence ID" value="PSC72482.1"/>
    <property type="molecule type" value="Genomic_DNA"/>
</dbReference>
<dbReference type="Proteomes" id="UP000239649">
    <property type="component" value="Unassembled WGS sequence"/>
</dbReference>
<feature type="transmembrane region" description="Helical" evidence="6">
    <location>
        <begin position="78"/>
        <end position="98"/>
    </location>
</feature>
<dbReference type="PANTHER" id="PTHR23291">
    <property type="entry name" value="BAX INHIBITOR-RELATED"/>
    <property type="match status" value="1"/>
</dbReference>